<comment type="caution">
    <text evidence="1">The sequence shown here is derived from an EMBL/GenBank/DDBJ whole genome shotgun (WGS) entry which is preliminary data.</text>
</comment>
<reference evidence="1" key="2">
    <citation type="journal article" date="2021" name="PeerJ">
        <title>Extensive microbial diversity within the chicken gut microbiome revealed by metagenomics and culture.</title>
        <authorList>
            <person name="Gilroy R."/>
            <person name="Ravi A."/>
            <person name="Getino M."/>
            <person name="Pursley I."/>
            <person name="Horton D.L."/>
            <person name="Alikhan N.F."/>
            <person name="Baker D."/>
            <person name="Gharbi K."/>
            <person name="Hall N."/>
            <person name="Watson M."/>
            <person name="Adriaenssens E.M."/>
            <person name="Foster-Nyarko E."/>
            <person name="Jarju S."/>
            <person name="Secka A."/>
            <person name="Antonio M."/>
            <person name="Oren A."/>
            <person name="Chaudhuri R.R."/>
            <person name="La Ragione R."/>
            <person name="Hildebrand F."/>
            <person name="Pallen M.J."/>
        </authorList>
    </citation>
    <scope>NUCLEOTIDE SEQUENCE</scope>
    <source>
        <strain evidence="1">ChiSjej1B19-3389</strain>
    </source>
</reference>
<reference evidence="1" key="1">
    <citation type="submission" date="2020-10" db="EMBL/GenBank/DDBJ databases">
        <authorList>
            <person name="Gilroy R."/>
        </authorList>
    </citation>
    <scope>NUCLEOTIDE SEQUENCE</scope>
    <source>
        <strain evidence="1">ChiSjej1B19-3389</strain>
    </source>
</reference>
<dbReference type="Proteomes" id="UP000886787">
    <property type="component" value="Unassembled WGS sequence"/>
</dbReference>
<dbReference type="AlphaFoldDB" id="A0A9D1CV45"/>
<dbReference type="EMBL" id="DVFW01000042">
    <property type="protein sequence ID" value="HIQ81203.1"/>
    <property type="molecule type" value="Genomic_DNA"/>
</dbReference>
<accession>A0A9D1CV45</accession>
<organism evidence="1 2">
    <name type="scientific">Candidatus Scatavimonas merdigallinarum</name>
    <dbReference type="NCBI Taxonomy" id="2840914"/>
    <lineage>
        <taxon>Bacteria</taxon>
        <taxon>Bacillati</taxon>
        <taxon>Bacillota</taxon>
        <taxon>Clostridia</taxon>
        <taxon>Eubacteriales</taxon>
        <taxon>Oscillospiraceae</taxon>
        <taxon>Oscillospiraceae incertae sedis</taxon>
        <taxon>Candidatus Scatavimonas</taxon>
    </lineage>
</organism>
<proteinExistence type="predicted"/>
<sequence length="130" mass="14952">MNTYTMKTIQRLIKTFGNTIEVLLDGQLQETGRAFIQPLRYKNKIYLDGYYLPPGYCDGGHFLYIGPPDIHFVRPYENLVIRCEELSESYTVKRAETYKFAGRPVYVWAVLTPCTADLEESAQSRQEGAV</sequence>
<evidence type="ECO:0000313" key="2">
    <source>
        <dbReference type="Proteomes" id="UP000886787"/>
    </source>
</evidence>
<name>A0A9D1CV45_9FIRM</name>
<gene>
    <name evidence="1" type="ORF">IAD32_07990</name>
</gene>
<evidence type="ECO:0000313" key="1">
    <source>
        <dbReference type="EMBL" id="HIQ81203.1"/>
    </source>
</evidence>
<protein>
    <submittedName>
        <fullName evidence="1">Uncharacterized protein</fullName>
    </submittedName>
</protein>